<evidence type="ECO:0000313" key="3">
    <source>
        <dbReference type="Proteomes" id="UP000558192"/>
    </source>
</evidence>
<protein>
    <submittedName>
        <fullName evidence="2">Ribonuclease J</fullName>
        <ecNumber evidence="2">3.1.-.-</ecNumber>
    </submittedName>
</protein>
<organism evidence="2 3">
    <name type="scientific">Sphingomonas kaistensis</name>
    <dbReference type="NCBI Taxonomy" id="298708"/>
    <lineage>
        <taxon>Bacteria</taxon>
        <taxon>Pseudomonadati</taxon>
        <taxon>Pseudomonadota</taxon>
        <taxon>Alphaproteobacteria</taxon>
        <taxon>Sphingomonadales</taxon>
        <taxon>Sphingomonadaceae</taxon>
        <taxon>Sphingomonas</taxon>
    </lineage>
</organism>
<reference evidence="2 3" key="1">
    <citation type="submission" date="2020-03" db="EMBL/GenBank/DDBJ databases">
        <title>Genomic Encyclopedia of Type Strains, Phase IV (KMG-IV): sequencing the most valuable type-strain genomes for metagenomic binning, comparative biology and taxonomic classification.</title>
        <authorList>
            <person name="Goeker M."/>
        </authorList>
    </citation>
    <scope>NUCLEOTIDE SEQUENCE [LARGE SCALE GENOMIC DNA]</scope>
    <source>
        <strain evidence="2 3">DSM 16846</strain>
    </source>
</reference>
<proteinExistence type="predicted"/>
<accession>A0A7X5Y631</accession>
<dbReference type="PANTHER" id="PTHR43694">
    <property type="entry name" value="RIBONUCLEASE J"/>
    <property type="match status" value="1"/>
</dbReference>
<dbReference type="InterPro" id="IPR036866">
    <property type="entry name" value="RibonucZ/Hydroxyglut_hydro"/>
</dbReference>
<dbReference type="RefSeq" id="WP_168068524.1">
    <property type="nucleotide sequence ID" value="NZ_JAATJC010000001.1"/>
</dbReference>
<sequence>MSLALTVHRGTQAIGGSCIELEGPTGERLILDAGRPLDADRQATGLLPTTLDLHRPATVIFSHSHMDHWGLIDELPANWPIWSGEKAAELMRLSAELFGGGIERPFKTWNSRSGPFQIGGFQVTPYLTDHSAPDAYMLLIEGWGRRVLYTGDFRAHGRKARLVEDMIAAPPRRIDVLIMEGTNLGTDKPVISESDLEDAFVELARETPRHVFVSWSAQNVDRTVTLFRAARRTGRQFVVDLYGADVLQRIAEGTALPAPGPNFPELKVVITPGGKRLYARQGRHEFVTQSAESEFATSRARLRNGRAIIMLRDSMLEDFAQGGLGFTSRDAYAFSNWTGYLDPDNPKSGWAQANAAGARTLKLHTSGHASPADLSQFARAIRPAALVPVHGLAWNESSAYFRGLKRLSDGERWVIG</sequence>
<dbReference type="CDD" id="cd07732">
    <property type="entry name" value="metallo-hydrolase-like_MBL-fold"/>
    <property type="match status" value="1"/>
</dbReference>
<evidence type="ECO:0000259" key="1">
    <source>
        <dbReference type="SMART" id="SM00849"/>
    </source>
</evidence>
<dbReference type="Pfam" id="PF07521">
    <property type="entry name" value="RMMBL"/>
    <property type="match status" value="1"/>
</dbReference>
<dbReference type="Proteomes" id="UP000558192">
    <property type="component" value="Unassembled WGS sequence"/>
</dbReference>
<dbReference type="EMBL" id="JAATJC010000001">
    <property type="protein sequence ID" value="NJC05764.1"/>
    <property type="molecule type" value="Genomic_DNA"/>
</dbReference>
<dbReference type="SUPFAM" id="SSF56281">
    <property type="entry name" value="Metallo-hydrolase/oxidoreductase"/>
    <property type="match status" value="1"/>
</dbReference>
<dbReference type="InterPro" id="IPR011108">
    <property type="entry name" value="RMMBL"/>
</dbReference>
<comment type="caution">
    <text evidence="2">The sequence shown here is derived from an EMBL/GenBank/DDBJ whole genome shotgun (WGS) entry which is preliminary data.</text>
</comment>
<dbReference type="GO" id="GO:0016787">
    <property type="term" value="F:hydrolase activity"/>
    <property type="evidence" value="ECO:0007669"/>
    <property type="project" value="UniProtKB-KW"/>
</dbReference>
<dbReference type="EC" id="3.1.-.-" evidence="2"/>
<dbReference type="AlphaFoldDB" id="A0A7X5Y631"/>
<keyword evidence="2" id="KW-0378">Hydrolase</keyword>
<gene>
    <name evidence="2" type="ORF">GGQ97_001557</name>
</gene>
<dbReference type="InterPro" id="IPR001279">
    <property type="entry name" value="Metallo-B-lactamas"/>
</dbReference>
<keyword evidence="3" id="KW-1185">Reference proteome</keyword>
<dbReference type="SMART" id="SM00849">
    <property type="entry name" value="Lactamase_B"/>
    <property type="match status" value="1"/>
</dbReference>
<dbReference type="Gene3D" id="3.60.15.10">
    <property type="entry name" value="Ribonuclease Z/Hydroxyacylglutathione hydrolase-like"/>
    <property type="match status" value="1"/>
</dbReference>
<feature type="domain" description="Metallo-beta-lactamase" evidence="1">
    <location>
        <begin position="15"/>
        <end position="215"/>
    </location>
</feature>
<evidence type="ECO:0000313" key="2">
    <source>
        <dbReference type="EMBL" id="NJC05764.1"/>
    </source>
</evidence>
<name>A0A7X5Y631_9SPHN</name>
<dbReference type="PANTHER" id="PTHR43694:SF1">
    <property type="entry name" value="RIBONUCLEASE J"/>
    <property type="match status" value="1"/>
</dbReference>
<dbReference type="Pfam" id="PF00753">
    <property type="entry name" value="Lactamase_B"/>
    <property type="match status" value="1"/>
</dbReference>